<gene>
    <name evidence="2" type="ORF">POCTA_138.1.T1480082</name>
</gene>
<comment type="caution">
    <text evidence="2">The sequence shown here is derived from an EMBL/GenBank/DDBJ whole genome shotgun (WGS) entry which is preliminary data.</text>
</comment>
<dbReference type="Proteomes" id="UP000683925">
    <property type="component" value="Unassembled WGS sequence"/>
</dbReference>
<evidence type="ECO:0000256" key="1">
    <source>
        <dbReference type="SAM" id="Coils"/>
    </source>
</evidence>
<accession>A0A8S1Y6T5</accession>
<protein>
    <submittedName>
        <fullName evidence="2">Uncharacterized protein</fullName>
    </submittedName>
</protein>
<reference evidence="2" key="1">
    <citation type="submission" date="2021-01" db="EMBL/GenBank/DDBJ databases">
        <authorList>
            <consortium name="Genoscope - CEA"/>
            <person name="William W."/>
        </authorList>
    </citation>
    <scope>NUCLEOTIDE SEQUENCE</scope>
</reference>
<name>A0A8S1Y6T5_PAROT</name>
<organism evidence="2 3">
    <name type="scientific">Paramecium octaurelia</name>
    <dbReference type="NCBI Taxonomy" id="43137"/>
    <lineage>
        <taxon>Eukaryota</taxon>
        <taxon>Sar</taxon>
        <taxon>Alveolata</taxon>
        <taxon>Ciliophora</taxon>
        <taxon>Intramacronucleata</taxon>
        <taxon>Oligohymenophorea</taxon>
        <taxon>Peniculida</taxon>
        <taxon>Parameciidae</taxon>
        <taxon>Paramecium</taxon>
    </lineage>
</organism>
<feature type="coiled-coil region" evidence="1">
    <location>
        <begin position="59"/>
        <end position="327"/>
    </location>
</feature>
<proteinExistence type="predicted"/>
<dbReference type="OMA" id="SIIHTQS"/>
<evidence type="ECO:0000313" key="3">
    <source>
        <dbReference type="Proteomes" id="UP000683925"/>
    </source>
</evidence>
<evidence type="ECO:0000313" key="2">
    <source>
        <dbReference type="EMBL" id="CAD8209755.1"/>
    </source>
</evidence>
<feature type="coiled-coil region" evidence="1">
    <location>
        <begin position="448"/>
        <end position="482"/>
    </location>
</feature>
<dbReference type="EMBL" id="CAJJDP010000150">
    <property type="protein sequence ID" value="CAD8209755.1"/>
    <property type="molecule type" value="Genomic_DNA"/>
</dbReference>
<sequence>MKTNSVHSIIVDKQPKYSHILNGQLFSGYRVRGKDHSKKLSNQLSPSDDQKLSNNLSTSQSYVNAMKALQDKIKSLENENQNLQAQINSHELIKSSEIKEREVSSYGRLSENQLIKDVESKLAETEIERDSMKEEYEQKIQQLQQNLISIALQSDQKYREQQETIQQLSDQLELQLESNQNYRNKINSQNLAIQQEKQNNSNLEYILDQERRDGKCLIEKNERLLDEVSKLKEQLFEIRTYMNCYTTQYDEAKIQRLQEETTKQQTQISELTGQVQQYKELNLKLKLQLEHQKYELEKSELKRVKKLSESNIQIDLLKQQLINLSSNSIIHTQSPRDTSKRSKLSTNIFNNKTQSVRNYRKLNNDSNKKLLDQPRNSMFNIQQELFKQPQNDLQSSVLSRQKTYEQNFLTQQKSGDRYNNGNSADERVQTDQLSANKQQKYFQAQSRIHHLNEQLKILNMQYEDTENEIQQLIDLKIKQERRQSLLQIINQIQEINKELNDLVTISKLAQQQ</sequence>
<keyword evidence="3" id="KW-1185">Reference proteome</keyword>
<dbReference type="OrthoDB" id="307657at2759"/>
<keyword evidence="1" id="KW-0175">Coiled coil</keyword>
<dbReference type="AlphaFoldDB" id="A0A8S1Y6T5"/>